<comment type="similarity">
    <text evidence="1">Belongs to the glycosyl hydrolase 38 family.</text>
</comment>
<dbReference type="eggNOG" id="COG0383">
    <property type="taxonomic scope" value="Bacteria"/>
</dbReference>
<dbReference type="Gene3D" id="2.60.40.1180">
    <property type="entry name" value="Golgi alpha-mannosidase II"/>
    <property type="match status" value="1"/>
</dbReference>
<dbReference type="Gene3D" id="1.20.1270.50">
    <property type="entry name" value="Glycoside hydrolase family 38, central domain"/>
    <property type="match status" value="1"/>
</dbReference>
<dbReference type="InterPro" id="IPR011013">
    <property type="entry name" value="Gal_mutarotase_sf_dom"/>
</dbReference>
<dbReference type="GO" id="GO:0006013">
    <property type="term" value="P:mannose metabolic process"/>
    <property type="evidence" value="ECO:0007669"/>
    <property type="project" value="InterPro"/>
</dbReference>
<dbReference type="SUPFAM" id="SSF88688">
    <property type="entry name" value="Families 57/38 glycoside transferase middle domain"/>
    <property type="match status" value="1"/>
</dbReference>
<dbReference type="GO" id="GO:0030246">
    <property type="term" value="F:carbohydrate binding"/>
    <property type="evidence" value="ECO:0007669"/>
    <property type="project" value="InterPro"/>
</dbReference>
<protein>
    <submittedName>
        <fullName evidence="6">Glycosyl hydrolase 38 domain protein</fullName>
    </submittedName>
</protein>
<dbReference type="HOGENOM" id="CLU_003442_1_2_0"/>
<dbReference type="Gene3D" id="2.60.120.260">
    <property type="entry name" value="Galactose-binding domain-like"/>
    <property type="match status" value="1"/>
</dbReference>
<dbReference type="Pfam" id="PF17677">
    <property type="entry name" value="Glyco_hydro38C2"/>
    <property type="match status" value="1"/>
</dbReference>
<dbReference type="EMBL" id="CP003130">
    <property type="protein sequence ID" value="AEU37413.1"/>
    <property type="molecule type" value="Genomic_DNA"/>
</dbReference>
<evidence type="ECO:0000256" key="1">
    <source>
        <dbReference type="ARBA" id="ARBA00009792"/>
    </source>
</evidence>
<gene>
    <name evidence="6" type="ordered locus">AciX8_3110</name>
</gene>
<dbReference type="Gene3D" id="2.70.98.30">
    <property type="entry name" value="Golgi alpha-mannosidase II, domain 4"/>
    <property type="match status" value="1"/>
</dbReference>
<keyword evidence="2" id="KW-0479">Metal-binding</keyword>
<dbReference type="PANTHER" id="PTHR46017:SF1">
    <property type="entry name" value="ALPHA-MANNOSIDASE 2C1"/>
    <property type="match status" value="1"/>
</dbReference>
<accession>G8NSB9</accession>
<dbReference type="InterPro" id="IPR011682">
    <property type="entry name" value="Glyco_hydro_38_C"/>
</dbReference>
<dbReference type="GO" id="GO:0004559">
    <property type="term" value="F:alpha-mannosidase activity"/>
    <property type="evidence" value="ECO:0007669"/>
    <property type="project" value="InterPro"/>
</dbReference>
<dbReference type="KEGG" id="gma:AciX8_3110"/>
<organism evidence="6 7">
    <name type="scientific">Granulicella mallensis (strain ATCC BAA-1857 / DSM 23137 / MP5ACTX8)</name>
    <dbReference type="NCBI Taxonomy" id="682795"/>
    <lineage>
        <taxon>Bacteria</taxon>
        <taxon>Pseudomonadati</taxon>
        <taxon>Acidobacteriota</taxon>
        <taxon>Terriglobia</taxon>
        <taxon>Terriglobales</taxon>
        <taxon>Acidobacteriaceae</taxon>
        <taxon>Granulicella</taxon>
    </lineage>
</organism>
<dbReference type="InterPro" id="IPR011330">
    <property type="entry name" value="Glyco_hydro/deAcase_b/a-brl"/>
</dbReference>
<dbReference type="InterPro" id="IPR037094">
    <property type="entry name" value="Glyco_hydro_38_cen_sf"/>
</dbReference>
<keyword evidence="7" id="KW-1185">Reference proteome</keyword>
<dbReference type="InterPro" id="IPR041147">
    <property type="entry name" value="GH38_C"/>
</dbReference>
<dbReference type="Pfam" id="PF01074">
    <property type="entry name" value="Glyco_hydro_38N"/>
    <property type="match status" value="1"/>
</dbReference>
<keyword evidence="4" id="KW-0326">Glycosidase</keyword>
<reference evidence="6 7" key="1">
    <citation type="submission" date="2011-11" db="EMBL/GenBank/DDBJ databases">
        <title>Complete sequence of Granulicella mallensis MP5ACTX8.</title>
        <authorList>
            <consortium name="US DOE Joint Genome Institute"/>
            <person name="Lucas S."/>
            <person name="Copeland A."/>
            <person name="Lapidus A."/>
            <person name="Cheng J.-F."/>
            <person name="Goodwin L."/>
            <person name="Pitluck S."/>
            <person name="Peters L."/>
            <person name="Lu M."/>
            <person name="Detter J.C."/>
            <person name="Han C."/>
            <person name="Tapia R."/>
            <person name="Land M."/>
            <person name="Hauser L."/>
            <person name="Kyrpides N."/>
            <person name="Ivanova N."/>
            <person name="Mikhailova N."/>
            <person name="Pagani I."/>
            <person name="Rawat S."/>
            <person name="Mannisto M."/>
            <person name="Haggblom M."/>
            <person name="Woyke T."/>
        </authorList>
    </citation>
    <scope>NUCLEOTIDE SEQUENCE [LARGE SCALE GENOMIC DNA]</scope>
    <source>
        <strain evidence="7">ATCC BAA-1857 / DSM 23137 / MP5ACTX8</strain>
    </source>
</reference>
<dbReference type="GO" id="GO:0009313">
    <property type="term" value="P:oligosaccharide catabolic process"/>
    <property type="evidence" value="ECO:0007669"/>
    <property type="project" value="TreeGrafter"/>
</dbReference>
<evidence type="ECO:0000256" key="3">
    <source>
        <dbReference type="ARBA" id="ARBA00022801"/>
    </source>
</evidence>
<dbReference type="SMART" id="SM00872">
    <property type="entry name" value="Alpha-mann_mid"/>
    <property type="match status" value="1"/>
</dbReference>
<evidence type="ECO:0000256" key="4">
    <source>
        <dbReference type="ARBA" id="ARBA00023295"/>
    </source>
</evidence>
<name>G8NSB9_GRAMM</name>
<dbReference type="CDD" id="cd10789">
    <property type="entry name" value="GH38N_AMII_ER_cytosolic"/>
    <property type="match status" value="1"/>
</dbReference>
<dbReference type="InterPro" id="IPR000602">
    <property type="entry name" value="Glyco_hydro_38_N"/>
</dbReference>
<dbReference type="Gene3D" id="3.20.110.10">
    <property type="entry name" value="Glycoside hydrolase 38, N terminal domain"/>
    <property type="match status" value="1"/>
</dbReference>
<dbReference type="Gene3D" id="2.60.40.2220">
    <property type="match status" value="1"/>
</dbReference>
<dbReference type="Pfam" id="PF07748">
    <property type="entry name" value="Glyco_hydro_38C"/>
    <property type="match status" value="1"/>
</dbReference>
<dbReference type="SUPFAM" id="SSF74650">
    <property type="entry name" value="Galactose mutarotase-like"/>
    <property type="match status" value="1"/>
</dbReference>
<evidence type="ECO:0000313" key="7">
    <source>
        <dbReference type="Proteomes" id="UP000007113"/>
    </source>
</evidence>
<dbReference type="PANTHER" id="PTHR46017">
    <property type="entry name" value="ALPHA-MANNOSIDASE 2C1"/>
    <property type="match status" value="1"/>
</dbReference>
<dbReference type="STRING" id="682795.AciX8_3110"/>
<dbReference type="Proteomes" id="UP000007113">
    <property type="component" value="Chromosome"/>
</dbReference>
<dbReference type="FunFam" id="1.20.1270.50:FF:000004">
    <property type="entry name" value="alpha-mannosidase 2C1 isoform X1"/>
    <property type="match status" value="1"/>
</dbReference>
<dbReference type="SUPFAM" id="SSF88713">
    <property type="entry name" value="Glycoside hydrolase/deacetylase"/>
    <property type="match status" value="1"/>
</dbReference>
<dbReference type="InterPro" id="IPR015341">
    <property type="entry name" value="Glyco_hydro_38_cen"/>
</dbReference>
<evidence type="ECO:0000256" key="2">
    <source>
        <dbReference type="ARBA" id="ARBA00022723"/>
    </source>
</evidence>
<evidence type="ECO:0000313" key="6">
    <source>
        <dbReference type="EMBL" id="AEU37413.1"/>
    </source>
</evidence>
<sequence>MPQQRMQRSIRYAFSSTQINCLKGSIVTVSLLLKPIFRSFACVLLSAGVAGLALAQSPPNSEKAMKSLSAHSQDVVTRLGELSQLPPTSWKCHSGDVAHGEDQDLDDTSWKPLEVKSKPSEWSEYPKEALWCRSWIEVPETLHGYSLSGTRIWFNFHATADDAMPEIIYFNGRRVALGEDLEPIVLFDKAKPGEKALVAVKLLQTTGTKYLQPARLKIDFVANRPNPEDFRSEILSAALLTPSLSPNASNPIAGLDKTLEQVDLKALDSHNQQRFDASLTQAQQAMDSLSPSLKPFTFHLTGNSHIDAAWLWPWTETVDVVKRTFGTALQLMNEYPEYTYTQSAAQYNDWLAEKYPDMNDQIKQRIKDGRWEIVGGMWVEPDLNMPDGESQVRTLLIGKRWYQQHYGVDVRIGWNPDSFGYNWQLPQIYKKSGIDYFVTQKMSWNDTNQLPLKLFWWESPDGSKVLTYFPHGYNDTNLEPVHLSSDLVQARKDAPGMTEMMDLYGVGDHGGGPTRAMLDEGTHWAHASSIVPNFKFGTATAFFGEAESKLAPESKTWNYGSIAKGYTSPDPVEGKISIPTWKDELYLEYHRGVFTTQADHKRNMRNSEEWALNAEKYASLAWLDGKTYPATELTEAWKKITFNDFHDLAAGSGIGVIYKDAQRDFDQVHWATNEISQEALKTLVSRIDTSAAGKVPVVVFNPLAWERSGVFTVDVQMPEAVKGDISIVDNKNHVLPSQVLSHDASTSSYKLLVKADHVPSLGYTVLNAVPGKKAFVSDLKTSGLTLENDKVRVAVDAHTGCITSLYDKLSKAEILASGSCGNELEAFKDTPKNFDAWNIDPGTLDQPPTKLNTADAVEVVEKSPLRAVIRVTRTWQKSKFVQNIILYTGADQVEVENDIDWHETHVLLKSAFALKESSPKATYEIPYGTIERPTTRDNSWEKARFEVPALRWADLGSTTEGLSLINESKYGYDATGNILRLSLLRSPVSPDPDADREHHHFSYALYPHGGDWKQALTVRHGYEFNYKLAAMQAGVHTGEMPLEHSYVSVKPENVVLTALKKAEDSDGLIFRVYEWKGKEEDLKIQVPPGATDATVVNLLEKPEGSPIPVANGEMHVPIHPYEILTIRVNYPNHA</sequence>
<evidence type="ECO:0000259" key="5">
    <source>
        <dbReference type="SMART" id="SM00872"/>
    </source>
</evidence>
<dbReference type="AlphaFoldDB" id="G8NSB9"/>
<dbReference type="GO" id="GO:0046872">
    <property type="term" value="F:metal ion binding"/>
    <property type="evidence" value="ECO:0007669"/>
    <property type="project" value="UniProtKB-KW"/>
</dbReference>
<keyword evidence="3 6" id="KW-0378">Hydrolase</keyword>
<dbReference type="Pfam" id="PF09261">
    <property type="entry name" value="Alpha-mann_mid"/>
    <property type="match status" value="1"/>
</dbReference>
<proteinExistence type="inferred from homology"/>
<feature type="domain" description="Glycoside hydrolase family 38 central" evidence="5">
    <location>
        <begin position="588"/>
        <end position="665"/>
    </location>
</feature>
<dbReference type="InterPro" id="IPR027291">
    <property type="entry name" value="Glyco_hydro_38_N_sf"/>
</dbReference>
<dbReference type="InterPro" id="IPR013780">
    <property type="entry name" value="Glyco_hydro_b"/>
</dbReference>
<dbReference type="InterPro" id="IPR028995">
    <property type="entry name" value="Glyco_hydro_57/38_cen_sf"/>
</dbReference>